<dbReference type="Gene3D" id="3.60.110.10">
    <property type="entry name" value="Carbon-nitrogen hydrolase"/>
    <property type="match status" value="1"/>
</dbReference>
<feature type="domain" description="CN hydrolase" evidence="2">
    <location>
        <begin position="1"/>
        <end position="240"/>
    </location>
</feature>
<dbReference type="PANTHER" id="PTHR43674">
    <property type="entry name" value="NITRILASE C965.09-RELATED"/>
    <property type="match status" value="1"/>
</dbReference>
<accession>A0A316M010</accession>
<dbReference type="Proteomes" id="UP000246114">
    <property type="component" value="Unassembled WGS sequence"/>
</dbReference>
<dbReference type="PROSITE" id="PS50263">
    <property type="entry name" value="CN_HYDROLASE"/>
    <property type="match status" value="1"/>
</dbReference>
<dbReference type="EMBL" id="QAMZ01000056">
    <property type="protein sequence ID" value="PWL51511.1"/>
    <property type="molecule type" value="Genomic_DNA"/>
</dbReference>
<reference evidence="3 4" key="1">
    <citation type="submission" date="2018-03" db="EMBL/GenBank/DDBJ databases">
        <title>The uncultured portion of the human microbiome is neutrally assembled.</title>
        <authorList>
            <person name="Jeraldo P."/>
            <person name="Boardman L."/>
            <person name="White B.A."/>
            <person name="Nelson H."/>
            <person name="Goldenfeld N."/>
            <person name="Chia N."/>
        </authorList>
    </citation>
    <scope>NUCLEOTIDE SEQUENCE [LARGE SCALE GENOMIC DNA]</scope>
    <source>
        <strain evidence="3">CIM:MAG 903</strain>
    </source>
</reference>
<gene>
    <name evidence="3" type="ORF">DBY38_14850</name>
</gene>
<dbReference type="PANTHER" id="PTHR43674:SF2">
    <property type="entry name" value="BETA-UREIDOPROPIONASE"/>
    <property type="match status" value="1"/>
</dbReference>
<dbReference type="RefSeq" id="WP_099336071.1">
    <property type="nucleotide sequence ID" value="NZ_BAAACD010000008.1"/>
</dbReference>
<sequence length="240" mass="27839">MKIGLVSSKNRDNDIEFNVNEIKRYVRENRDVDLLCFGESFLQGFEGLCWTYEKDYKRAFSKDDEVIKELRKLARDYKTALSFGFIEKYEKNIYSSNMVIDSNGDIIDIFKRVSKGWKEAIATEEYKEGTGFHSFILNSKLFVTAICGDLWHDDLLEKIDEISADIMLWPLYIDYSIEQWNSEALYEYQERVKGIKCPVMMINSFVDLPDRANGGCYVFLNGSVDQLLPMGNIGVLKVEI</sequence>
<dbReference type="Pfam" id="PF00795">
    <property type="entry name" value="CN_hydrolase"/>
    <property type="match status" value="1"/>
</dbReference>
<dbReference type="SUPFAM" id="SSF56317">
    <property type="entry name" value="Carbon-nitrogen hydrolase"/>
    <property type="match status" value="1"/>
</dbReference>
<dbReference type="GO" id="GO:0016811">
    <property type="term" value="F:hydrolase activity, acting on carbon-nitrogen (but not peptide) bonds, in linear amides"/>
    <property type="evidence" value="ECO:0007669"/>
    <property type="project" value="TreeGrafter"/>
</dbReference>
<evidence type="ECO:0000256" key="1">
    <source>
        <dbReference type="ARBA" id="ARBA00022801"/>
    </source>
</evidence>
<evidence type="ECO:0000259" key="2">
    <source>
        <dbReference type="PROSITE" id="PS50263"/>
    </source>
</evidence>
<comment type="caution">
    <text evidence="3">The sequence shown here is derived from an EMBL/GenBank/DDBJ whole genome shotgun (WGS) entry which is preliminary data.</text>
</comment>
<keyword evidence="1 3" id="KW-0378">Hydrolase</keyword>
<protein>
    <submittedName>
        <fullName evidence="3">Carbon-nitrogen hydrolase family protein</fullName>
    </submittedName>
</protein>
<dbReference type="AlphaFoldDB" id="A0A316M010"/>
<organism evidence="3 4">
    <name type="scientific">Clostridium cadaveris</name>
    <dbReference type="NCBI Taxonomy" id="1529"/>
    <lineage>
        <taxon>Bacteria</taxon>
        <taxon>Bacillati</taxon>
        <taxon>Bacillota</taxon>
        <taxon>Clostridia</taxon>
        <taxon>Eubacteriales</taxon>
        <taxon>Clostridiaceae</taxon>
        <taxon>Clostridium</taxon>
    </lineage>
</organism>
<proteinExistence type="predicted"/>
<dbReference type="InterPro" id="IPR003010">
    <property type="entry name" value="C-N_Hydrolase"/>
</dbReference>
<evidence type="ECO:0000313" key="3">
    <source>
        <dbReference type="EMBL" id="PWL51511.1"/>
    </source>
</evidence>
<dbReference type="InterPro" id="IPR036526">
    <property type="entry name" value="C-N_Hydrolase_sf"/>
</dbReference>
<name>A0A316M010_9CLOT</name>
<evidence type="ECO:0000313" key="4">
    <source>
        <dbReference type="Proteomes" id="UP000246114"/>
    </source>
</evidence>
<dbReference type="InterPro" id="IPR050345">
    <property type="entry name" value="Aliph_Amidase/BUP"/>
</dbReference>
<dbReference type="CDD" id="cd07197">
    <property type="entry name" value="nitrilase"/>
    <property type="match status" value="1"/>
</dbReference>
<dbReference type="GeneID" id="90546145"/>